<evidence type="ECO:0000313" key="4">
    <source>
        <dbReference type="Proteomes" id="UP000535501"/>
    </source>
</evidence>
<accession>A0A7W9YXJ5</accession>
<protein>
    <recommendedName>
        <fullName evidence="2">YhdP central domain-containing protein</fullName>
    </recommendedName>
</protein>
<dbReference type="RefSeq" id="WP_077546383.1">
    <property type="nucleotide sequence ID" value="NZ_JACHEJ010000001.1"/>
</dbReference>
<evidence type="ECO:0000313" key="3">
    <source>
        <dbReference type="EMBL" id="MBB6178916.1"/>
    </source>
</evidence>
<dbReference type="EMBL" id="JACHEJ010000001">
    <property type="protein sequence ID" value="MBB6178916.1"/>
    <property type="molecule type" value="Genomic_DNA"/>
</dbReference>
<evidence type="ECO:0000256" key="1">
    <source>
        <dbReference type="SAM" id="Phobius"/>
    </source>
</evidence>
<gene>
    <name evidence="3" type="ORF">HNQ75_000859</name>
</gene>
<dbReference type="Proteomes" id="UP000535501">
    <property type="component" value="Unassembled WGS sequence"/>
</dbReference>
<keyword evidence="1" id="KW-0812">Transmembrane</keyword>
<feature type="domain" description="YhdP central" evidence="2">
    <location>
        <begin position="422"/>
        <end position="867"/>
    </location>
</feature>
<proteinExistence type="predicted"/>
<feature type="transmembrane region" description="Helical" evidence="1">
    <location>
        <begin position="49"/>
        <end position="67"/>
    </location>
</feature>
<evidence type="ECO:0000259" key="2">
    <source>
        <dbReference type="Pfam" id="PF13116"/>
    </source>
</evidence>
<keyword evidence="1" id="KW-0472">Membrane</keyword>
<dbReference type="Pfam" id="PF13116">
    <property type="entry name" value="YhdP"/>
    <property type="match status" value="1"/>
</dbReference>
<organism evidence="3 4">
    <name type="scientific">Pseudorhizobium flavum</name>
    <dbReference type="NCBI Taxonomy" id="1335061"/>
    <lineage>
        <taxon>Bacteria</taxon>
        <taxon>Pseudomonadati</taxon>
        <taxon>Pseudomonadota</taxon>
        <taxon>Alphaproteobacteria</taxon>
        <taxon>Hyphomicrobiales</taxon>
        <taxon>Rhizobiaceae</taxon>
        <taxon>Rhizobium/Agrobacterium group</taxon>
        <taxon>Pseudorhizobium</taxon>
    </lineage>
</organism>
<name>A0A7W9YXJ5_9HYPH</name>
<sequence length="1129" mass="120377">MSEIRGEKVSFNKKDITPLDRLPSAQAEDAIIVHCPPPRSRVRRIGRTLVLLAMLVLTAIGSSIFAIEGGIVDGTLSARATNALNDAIGPRYAASVGSAAIRFDSDFRLAIEARDVDIIEQATGARLTRTAAMRMAIDPLALLAGRVSIRHMEADGIHVDTGALPSGEPMALSQVRVDKLPDLLEQAFQRLDEARGLMARTGTRSIRISGVEVLLPAGPGRSPLTLQVDELDLAHSDPGEIAVTGEVRLDGQPAALIARASVVDGVTSALSATLSELEVTPFLLRRADDGAARDGVQGTVDVDLSAVRARESTPPAITATVRNSPGLFYFDGIEQELSGGAINAAYDFSKHSLELLQSEIRFGPTVVPFVGAVIDLNRLVPGETRPGFGINLLVSGGRAVAEGSAEEPTTFDLRAGGHYLAVERELQFDDMLVSSPQGTMAGSLKVRFGDESPEISFGARLPSMQVTGVKQLWPFWMARKAREWATQNMFGGTVTNGSLAVFIPAGRMKGPGHPLELDDDELQISFAIDDARMNLPGQIPPLRDVEGRFDLRGEVMNVDIASAASYFPSGRSVAVRDSRFVLPSTYAKPLMGDLSLQVLGAADAIAELADFPPLNALKDTDFAPEDFSGSASAKVTAQFGLISEHQPPESTWNTEIQLNDVNVAQEFSGRSVSDVSGVLKVDPQAARLEAKAAIDGVPAEIALVEPVGTRSMVARERVVTATLNNAQRDVLTPGLDDIVDGSMKAEVRLLENDRQSLKLDLTNATLSVPGIGWSKGSGIPARATFDVVKDGETDRVENFELSGEGFGAQGSLSLQDGALQTAQFSRMRLSPSDDFAASVKRQRGGLQVTVTGSSADMRPVLRQLRSSSRSDDGGDMDVTVELKLDQAIGFNDERLQNVSMLFSAAGGTVSAADLSAVTSTGEAVVSRMQQGNTISLTSGDAGAVARFANLYNRMRGGLLNLTLRAQEGRIWSGSIDIRNFGLVNEEKLQSLVSTPVGKDGRSLNAAVKRDIDISSARFQRGFARIVYRDSVLAVENGIVRGEQIGASFQGVVRDAAGNTDLTGTFMPAYGLNRLFGELPIIGAILGNGRDRGLIGITFKLEGPFAEPRLTINPLSIIAPGIFRQIFEFQ</sequence>
<keyword evidence="4" id="KW-1185">Reference proteome</keyword>
<keyword evidence="1" id="KW-1133">Transmembrane helix</keyword>
<comment type="caution">
    <text evidence="3">The sequence shown here is derived from an EMBL/GenBank/DDBJ whole genome shotgun (WGS) entry which is preliminary data.</text>
</comment>
<reference evidence="3 4" key="1">
    <citation type="submission" date="2020-08" db="EMBL/GenBank/DDBJ databases">
        <title>Genomic Encyclopedia of Type Strains, Phase IV (KMG-IV): sequencing the most valuable type-strain genomes for metagenomic binning, comparative biology and taxonomic classification.</title>
        <authorList>
            <person name="Goeker M."/>
        </authorList>
    </citation>
    <scope>NUCLEOTIDE SEQUENCE [LARGE SCALE GENOMIC DNA]</scope>
    <source>
        <strain evidence="3 4">DSM 102134</strain>
    </source>
</reference>
<dbReference type="AlphaFoldDB" id="A0A7W9YXJ5"/>
<dbReference type="InterPro" id="IPR025263">
    <property type="entry name" value="YhdP_central"/>
</dbReference>